<dbReference type="GO" id="GO:0071539">
    <property type="term" value="P:protein localization to centrosome"/>
    <property type="evidence" value="ECO:0007669"/>
    <property type="project" value="TreeGrafter"/>
</dbReference>
<organism evidence="3 4">
    <name type="scientific">Scleropages formosus</name>
    <name type="common">Asian bonytongue</name>
    <name type="synonym">Osteoglossum formosum</name>
    <dbReference type="NCBI Taxonomy" id="113540"/>
    <lineage>
        <taxon>Eukaryota</taxon>
        <taxon>Metazoa</taxon>
        <taxon>Chordata</taxon>
        <taxon>Craniata</taxon>
        <taxon>Vertebrata</taxon>
        <taxon>Euteleostomi</taxon>
        <taxon>Actinopterygii</taxon>
        <taxon>Neopterygii</taxon>
        <taxon>Teleostei</taxon>
        <taxon>Osteoglossocephala</taxon>
        <taxon>Osteoglossomorpha</taxon>
        <taxon>Osteoglossiformes</taxon>
        <taxon>Osteoglossidae</taxon>
        <taxon>Scleropages</taxon>
    </lineage>
</organism>
<dbReference type="GO" id="GO:0034451">
    <property type="term" value="C:centriolar satellite"/>
    <property type="evidence" value="ECO:0007669"/>
    <property type="project" value="TreeGrafter"/>
</dbReference>
<evidence type="ECO:0000256" key="1">
    <source>
        <dbReference type="SAM" id="Coils"/>
    </source>
</evidence>
<feature type="coiled-coil region" evidence="1">
    <location>
        <begin position="392"/>
        <end position="419"/>
    </location>
</feature>
<proteinExistence type="predicted"/>
<dbReference type="PANTHER" id="PTHR22367">
    <property type="entry name" value="COILED-COIL DOMAIN-CONTAINING PROTEIN 14"/>
    <property type="match status" value="1"/>
</dbReference>
<accession>A0A8C9SBZ5</accession>
<feature type="compositionally biased region" description="Acidic residues" evidence="2">
    <location>
        <begin position="168"/>
        <end position="177"/>
    </location>
</feature>
<protein>
    <recommendedName>
        <fullName evidence="5">Coiled-coil domain-containing protein 14-like</fullName>
    </recommendedName>
</protein>
<dbReference type="InterPro" id="IPR029343">
    <property type="entry name" value="CCDC14"/>
</dbReference>
<evidence type="ECO:0008006" key="5">
    <source>
        <dbReference type="Google" id="ProtNLM"/>
    </source>
</evidence>
<dbReference type="Pfam" id="PF15254">
    <property type="entry name" value="CCDC14"/>
    <property type="match status" value="2"/>
</dbReference>
<keyword evidence="1" id="KW-0175">Coiled coil</keyword>
<feature type="coiled-coil region" evidence="1">
    <location>
        <begin position="278"/>
        <end position="366"/>
    </location>
</feature>
<dbReference type="Ensembl" id="ENSSFOT00015037246.2">
    <property type="protein sequence ID" value="ENSSFOP00015036845.2"/>
    <property type="gene ID" value="ENSSFOG00015023438.2"/>
</dbReference>
<keyword evidence="4" id="KW-1185">Reference proteome</keyword>
<dbReference type="PANTHER" id="PTHR22367:SF2">
    <property type="entry name" value="COILED-COIL DOMAIN-CONTAINING PROTEIN 14"/>
    <property type="match status" value="1"/>
</dbReference>
<evidence type="ECO:0000256" key="2">
    <source>
        <dbReference type="SAM" id="MobiDB-lite"/>
    </source>
</evidence>
<sequence>MFNYELNIVKCTLLNTSVYRMKKITLLAEHLQSNTDLCLKDEFSCLNCTVYFDLCTLAHSLTEWGTHTSSMRLLFLDLFVSMLQEMLQPPQQSLVPATLGSPHQRQETLFPNKVPCACLQPEANVACMAEVVQVHQEPCGCFPEACSQQVAECSDSRPPAVVSGESSEYSDESTTDEDELDYVDITPVRDTSCQTSFSRQKLYTEAKKMSPVKTAKKVMTVKCLLGELKALVAKKADCEALRLIAEVEQSVDLLPAIVGSTNIQAEIALAIQPLRSENSQLRRRLRIVNQQLMERERAEREARPADCNFELISLQSMNLALQSQLKEAEKDLEVLRKSNEELQQDNGQLRNAMEDKDRELQEARRQCELDISRVKIDVDAALSEMKSCQFKLEASEQENKILNLRLQQQEVEISRLREMARHVPGSMLGFSELPLEKETSNPASHLSKTVLDLFEKQQKEACQNDPVPGSINMYLKTLEVNEQVTSPEAAFPPEKAPAQIEWSRRVRQPEENSHSPPHHGVCSAAERRFNLSLGREPEQGRTSYVPLRETVNVQPSGSPVKSLGGKNGMKNIHEPRFLSKTLEKLHLSKDSFGGNSSDFTIRHSNAIDLSDSKNATPLNEIQHLGAFESRVKANGTNLSGPDSTFLSCETLGSNWSTSSWSTFNTQDELNFRHGLAALDASIASLQKTIQSDLKR</sequence>
<dbReference type="AlphaFoldDB" id="A0A8C9SBZ5"/>
<feature type="region of interest" description="Disordered" evidence="2">
    <location>
        <begin position="157"/>
        <end position="177"/>
    </location>
</feature>
<name>A0A8C9SBZ5_SCLFO</name>
<evidence type="ECO:0000313" key="3">
    <source>
        <dbReference type="Ensembl" id="ENSSFOP00015036845.2"/>
    </source>
</evidence>
<reference evidence="3" key="3">
    <citation type="submission" date="2025-09" db="UniProtKB">
        <authorList>
            <consortium name="Ensembl"/>
        </authorList>
    </citation>
    <scope>IDENTIFICATION</scope>
</reference>
<reference evidence="3 4" key="1">
    <citation type="submission" date="2019-04" db="EMBL/GenBank/DDBJ databases">
        <authorList>
            <consortium name="Wellcome Sanger Institute Data Sharing"/>
        </authorList>
    </citation>
    <scope>NUCLEOTIDE SEQUENCE [LARGE SCALE GENOMIC DNA]</scope>
</reference>
<dbReference type="Proteomes" id="UP000694397">
    <property type="component" value="Chromosome 12"/>
</dbReference>
<reference evidence="3" key="2">
    <citation type="submission" date="2025-08" db="UniProtKB">
        <authorList>
            <consortium name="Ensembl"/>
        </authorList>
    </citation>
    <scope>IDENTIFICATION</scope>
</reference>
<evidence type="ECO:0000313" key="4">
    <source>
        <dbReference type="Proteomes" id="UP000694397"/>
    </source>
</evidence>
<dbReference type="OrthoDB" id="10014807at2759"/>
<dbReference type="GeneTree" id="ENSGT00390000017916"/>